<sequence length="167" mass="18889">MSSIIIKENRNELKNLIALGTIIVLLSLLILFKGVYNLNVIFIIVGIIGSIFFGYCYVFTIMKLIKPKPLIVVNNSGIIDNSTAVSIGVISWDNIIDFRIEKHFNNEYIAIDVNNLNSLIKALHPLKRIVIRLNIMFKFSPILIYIGCADISSEEILNILKKQLIKV</sequence>
<dbReference type="RefSeq" id="WP_066676406.1">
    <property type="nucleotide sequence ID" value="NZ_CABMIZ010000016.1"/>
</dbReference>
<dbReference type="Proteomes" id="UP000280586">
    <property type="component" value="Chromosome"/>
</dbReference>
<dbReference type="EMBL" id="CP023671">
    <property type="protein sequence ID" value="AYE33789.1"/>
    <property type="molecule type" value="Genomic_DNA"/>
</dbReference>
<keyword evidence="1" id="KW-0472">Membrane</keyword>
<dbReference type="EMBL" id="CP099799">
    <property type="protein sequence ID" value="USS00352.1"/>
    <property type="molecule type" value="Genomic_DNA"/>
</dbReference>
<protein>
    <submittedName>
        <fullName evidence="2">Uncharacterized protein</fullName>
    </submittedName>
</protein>
<organism evidence="2 4">
    <name type="scientific">Clostridium septicum</name>
    <dbReference type="NCBI Taxonomy" id="1504"/>
    <lineage>
        <taxon>Bacteria</taxon>
        <taxon>Bacillati</taxon>
        <taxon>Bacillota</taxon>
        <taxon>Clostridia</taxon>
        <taxon>Eubacteriales</taxon>
        <taxon>Clostridiaceae</taxon>
        <taxon>Clostridium</taxon>
    </lineage>
</organism>
<dbReference type="GeneID" id="303559949"/>
<evidence type="ECO:0000313" key="2">
    <source>
        <dbReference type="EMBL" id="AYE33789.1"/>
    </source>
</evidence>
<keyword evidence="1" id="KW-0812">Transmembrane</keyword>
<dbReference type="Proteomes" id="UP001055437">
    <property type="component" value="Chromosome"/>
</dbReference>
<reference evidence="2 4" key="1">
    <citation type="submission" date="2017-09" db="EMBL/GenBank/DDBJ databases">
        <authorList>
            <person name="Thomas P."/>
            <person name="Seyboldt C."/>
        </authorList>
    </citation>
    <scope>NUCLEOTIDE SEQUENCE [LARGE SCALE GENOMIC DNA]</scope>
    <source>
        <strain evidence="2 4">DSM 7534</strain>
    </source>
</reference>
<feature type="transmembrane region" description="Helical" evidence="1">
    <location>
        <begin position="12"/>
        <end position="32"/>
    </location>
</feature>
<keyword evidence="5" id="KW-1185">Reference proteome</keyword>
<evidence type="ECO:0000313" key="4">
    <source>
        <dbReference type="Proteomes" id="UP000280586"/>
    </source>
</evidence>
<evidence type="ECO:0000256" key="1">
    <source>
        <dbReference type="SAM" id="Phobius"/>
    </source>
</evidence>
<evidence type="ECO:0000313" key="5">
    <source>
        <dbReference type="Proteomes" id="UP001055437"/>
    </source>
</evidence>
<proteinExistence type="predicted"/>
<keyword evidence="1" id="KW-1133">Transmembrane helix</keyword>
<name>A0A9N7JKM2_CLOSE</name>
<evidence type="ECO:0000313" key="3">
    <source>
        <dbReference type="EMBL" id="USS00352.1"/>
    </source>
</evidence>
<dbReference type="InterPro" id="IPR048136">
    <property type="entry name" value="STM3941-like"/>
</dbReference>
<accession>A0A9N7JKM2</accession>
<dbReference type="NCBIfam" id="NF041635">
    <property type="entry name" value="STM3941_fam"/>
    <property type="match status" value="1"/>
</dbReference>
<dbReference type="OrthoDB" id="4764283at2"/>
<dbReference type="KEGG" id="csep:CP523_04525"/>
<feature type="transmembrane region" description="Helical" evidence="1">
    <location>
        <begin position="38"/>
        <end position="58"/>
    </location>
</feature>
<gene>
    <name evidence="2" type="ORF">CP523_04525</name>
    <name evidence="3" type="ORF">NH397_12775</name>
</gene>
<reference evidence="3" key="2">
    <citation type="submission" date="2022-06" db="EMBL/GenBank/DDBJ databases">
        <authorList>
            <person name="Holder M.E."/>
            <person name="Ajami N.J."/>
            <person name="Petrosino J.F."/>
        </authorList>
    </citation>
    <scope>NUCLEOTIDE SEQUENCE</scope>
    <source>
        <strain evidence="3">RMA 8861</strain>
    </source>
</reference>
<dbReference type="AlphaFoldDB" id="A0A9N7JKM2"/>